<evidence type="ECO:0000313" key="3">
    <source>
        <dbReference type="EMBL" id="PIL33661.1"/>
    </source>
</evidence>
<proteinExistence type="predicted"/>
<feature type="transmembrane region" description="Helical" evidence="2">
    <location>
        <begin position="126"/>
        <end position="150"/>
    </location>
</feature>
<dbReference type="AlphaFoldDB" id="A0A2G8SIS2"/>
<evidence type="ECO:0000313" key="4">
    <source>
        <dbReference type="Proteomes" id="UP000230002"/>
    </source>
</evidence>
<sequence length="474" mass="53608">MSHTTPATYLVWSLMATLLGAFLVFHLWKFDRFKCLKLGNGPYTGAFKRLMTVRTSWISPVTVQVVDDVPSPQYTYLLSVPGIIAYAVGFAVIKYKEGFMSLPIYGIIPTPWQFWTPSHKASILPLYLLFTISWSLEMVTHLEELCFWLFLVNSGSVQQDWFRSLYFRTWIVGSIVAVTYMPLVTIFTREDPLKCEAYTFLAGSLGSLSLTLWFMPILWTFPGFIENLKRNGVDTRTVVRLMTFHELNCIRVVFRFIFVVPLLVLAVDGVRPHQHVNESPFWTEFLTSFSGIGCAVSSAITLVIFFPRNVEGEVQSRHATREKSRGSRAAREEYSRFSELDSYMAPTSSAPKRPSIASPTSRDREYPPTLSEDRPYTPMKSLPLGEQSETRSQSPGTTFTPNRRVGAGVVLQGRIVDATPALVPAQLTERALAAHDESMSGVHPFLHNFTSPIDIMNAPPKKWYVKRQHAPLNV</sequence>
<protein>
    <submittedName>
        <fullName evidence="3">Uncharacterized protein</fullName>
    </submittedName>
</protein>
<feature type="region of interest" description="Disordered" evidence="1">
    <location>
        <begin position="341"/>
        <end position="404"/>
    </location>
</feature>
<keyword evidence="4" id="KW-1185">Reference proteome</keyword>
<feature type="transmembrane region" description="Helical" evidence="2">
    <location>
        <begin position="282"/>
        <end position="306"/>
    </location>
</feature>
<accession>A0A2G8SIS2</accession>
<dbReference type="OrthoDB" id="2384193at2759"/>
<organism evidence="3 4">
    <name type="scientific">Ganoderma sinense ZZ0214-1</name>
    <dbReference type="NCBI Taxonomy" id="1077348"/>
    <lineage>
        <taxon>Eukaryota</taxon>
        <taxon>Fungi</taxon>
        <taxon>Dikarya</taxon>
        <taxon>Basidiomycota</taxon>
        <taxon>Agaricomycotina</taxon>
        <taxon>Agaricomycetes</taxon>
        <taxon>Polyporales</taxon>
        <taxon>Polyporaceae</taxon>
        <taxon>Ganoderma</taxon>
    </lineage>
</organism>
<evidence type="ECO:0000256" key="1">
    <source>
        <dbReference type="SAM" id="MobiDB-lite"/>
    </source>
</evidence>
<feature type="compositionally biased region" description="Basic and acidic residues" evidence="1">
    <location>
        <begin position="361"/>
        <end position="375"/>
    </location>
</feature>
<comment type="caution">
    <text evidence="3">The sequence shown here is derived from an EMBL/GenBank/DDBJ whole genome shotgun (WGS) entry which is preliminary data.</text>
</comment>
<gene>
    <name evidence="3" type="ORF">GSI_04284</name>
</gene>
<feature type="transmembrane region" description="Helical" evidence="2">
    <location>
        <begin position="200"/>
        <end position="221"/>
    </location>
</feature>
<keyword evidence="2" id="KW-0812">Transmembrane</keyword>
<dbReference type="STRING" id="1077348.A0A2G8SIS2"/>
<feature type="transmembrane region" description="Helical" evidence="2">
    <location>
        <begin position="7"/>
        <end position="28"/>
    </location>
</feature>
<name>A0A2G8SIS2_9APHY</name>
<feature type="compositionally biased region" description="Polar residues" evidence="1">
    <location>
        <begin position="390"/>
        <end position="401"/>
    </location>
</feature>
<keyword evidence="2" id="KW-1133">Transmembrane helix</keyword>
<dbReference type="Proteomes" id="UP000230002">
    <property type="component" value="Unassembled WGS sequence"/>
</dbReference>
<reference evidence="3 4" key="1">
    <citation type="journal article" date="2015" name="Sci. Rep.">
        <title>Chromosome-level genome map provides insights into diverse defense mechanisms in the medicinal fungus Ganoderma sinense.</title>
        <authorList>
            <person name="Zhu Y."/>
            <person name="Xu J."/>
            <person name="Sun C."/>
            <person name="Zhou S."/>
            <person name="Xu H."/>
            <person name="Nelson D.R."/>
            <person name="Qian J."/>
            <person name="Song J."/>
            <person name="Luo H."/>
            <person name="Xiang L."/>
            <person name="Li Y."/>
            <person name="Xu Z."/>
            <person name="Ji A."/>
            <person name="Wang L."/>
            <person name="Lu S."/>
            <person name="Hayward A."/>
            <person name="Sun W."/>
            <person name="Li X."/>
            <person name="Schwartz D.C."/>
            <person name="Wang Y."/>
            <person name="Chen S."/>
        </authorList>
    </citation>
    <scope>NUCLEOTIDE SEQUENCE [LARGE SCALE GENOMIC DNA]</scope>
    <source>
        <strain evidence="3 4">ZZ0214-1</strain>
    </source>
</reference>
<feature type="transmembrane region" description="Helical" evidence="2">
    <location>
        <begin position="74"/>
        <end position="93"/>
    </location>
</feature>
<dbReference type="EMBL" id="AYKW01000007">
    <property type="protein sequence ID" value="PIL33661.1"/>
    <property type="molecule type" value="Genomic_DNA"/>
</dbReference>
<keyword evidence="2" id="KW-0472">Membrane</keyword>
<feature type="transmembrane region" description="Helical" evidence="2">
    <location>
        <begin position="170"/>
        <end position="188"/>
    </location>
</feature>
<feature type="transmembrane region" description="Helical" evidence="2">
    <location>
        <begin position="252"/>
        <end position="270"/>
    </location>
</feature>
<evidence type="ECO:0000256" key="2">
    <source>
        <dbReference type="SAM" id="Phobius"/>
    </source>
</evidence>